<name>D2V4X9_NAEGR</name>
<comment type="catalytic activity">
    <reaction evidence="8">
        <text>2'-deoxyribonucleotide-(2'-deoxyribose 5'-phosphate)-2'-deoxyribonucleotide-DNA = a 3'-end 2'-deoxyribonucleotide-(2,3-dehydro-2,3-deoxyribose 5'-phosphate)-DNA + a 5'-end 5'-phospho-2'-deoxyribonucleoside-DNA + H(+)</text>
        <dbReference type="Rhea" id="RHEA:66592"/>
        <dbReference type="Rhea" id="RHEA-COMP:13180"/>
        <dbReference type="Rhea" id="RHEA-COMP:16897"/>
        <dbReference type="Rhea" id="RHEA-COMP:17067"/>
        <dbReference type="ChEBI" id="CHEBI:15378"/>
        <dbReference type="ChEBI" id="CHEBI:136412"/>
        <dbReference type="ChEBI" id="CHEBI:157695"/>
        <dbReference type="ChEBI" id="CHEBI:167181"/>
        <dbReference type="EC" id="4.2.99.18"/>
    </reaction>
</comment>
<dbReference type="PANTHER" id="PTHR10242:SF2">
    <property type="entry name" value="N-GLYCOSYLASE_DNA LYASE"/>
    <property type="match status" value="1"/>
</dbReference>
<dbReference type="PANTHER" id="PTHR10242">
    <property type="entry name" value="8-OXOGUANINE DNA GLYCOSYLASE"/>
    <property type="match status" value="1"/>
</dbReference>
<evidence type="ECO:0000259" key="11">
    <source>
        <dbReference type="Pfam" id="PF07934"/>
    </source>
</evidence>
<dbReference type="KEGG" id="ngr:NAEGRDRAFT_63944"/>
<evidence type="ECO:0000256" key="5">
    <source>
        <dbReference type="ARBA" id="ARBA00023204"/>
    </source>
</evidence>
<keyword evidence="13" id="KW-1185">Reference proteome</keyword>
<keyword evidence="7" id="KW-0326">Glycosidase</keyword>
<dbReference type="Pfam" id="PF00730">
    <property type="entry name" value="HhH-GPD"/>
    <property type="match status" value="1"/>
</dbReference>
<dbReference type="GO" id="GO:0003684">
    <property type="term" value="F:damaged DNA binding"/>
    <property type="evidence" value="ECO:0007669"/>
    <property type="project" value="InterPro"/>
</dbReference>
<reference evidence="12 13" key="1">
    <citation type="journal article" date="2010" name="Cell">
        <title>The genome of Naegleria gruberi illuminates early eukaryotic versatility.</title>
        <authorList>
            <person name="Fritz-Laylin L.K."/>
            <person name="Prochnik S.E."/>
            <person name="Ginger M.L."/>
            <person name="Dacks J.B."/>
            <person name="Carpenter M.L."/>
            <person name="Field M.C."/>
            <person name="Kuo A."/>
            <person name="Paredez A."/>
            <person name="Chapman J."/>
            <person name="Pham J."/>
            <person name="Shu S."/>
            <person name="Neupane R."/>
            <person name="Cipriano M."/>
            <person name="Mancuso J."/>
            <person name="Tu H."/>
            <person name="Salamov A."/>
            <person name="Lindquist E."/>
            <person name="Shapiro H."/>
            <person name="Lucas S."/>
            <person name="Grigoriev I.V."/>
            <person name="Cande W.Z."/>
            <person name="Fulton C."/>
            <person name="Rokhsar D.S."/>
            <person name="Dawson S.C."/>
        </authorList>
    </citation>
    <scope>NUCLEOTIDE SEQUENCE [LARGE SCALE GENOMIC DNA]</scope>
    <source>
        <strain evidence="12 13">NEG-M</strain>
    </source>
</reference>
<dbReference type="RefSeq" id="XP_002680754.1">
    <property type="nucleotide sequence ID" value="XM_002680708.1"/>
</dbReference>
<evidence type="ECO:0000256" key="4">
    <source>
        <dbReference type="ARBA" id="ARBA00022801"/>
    </source>
</evidence>
<evidence type="ECO:0000256" key="1">
    <source>
        <dbReference type="ARBA" id="ARBA00010679"/>
    </source>
</evidence>
<sequence length="222" mass="25856">MRKRLGSVTSRILDLASSSSSTDESNGSSSASDSFDEKEVEQLISDYFQIDNYDIEELHEHFAKVDPDLFGKIVKYYCGWRLLKMEPLETLFSFICSSNNNVSRITKMVQVLCEEYGECLGEFTIDDGVTTFPMYKFPTLEQLEECTEKELKYVLNFRKHNFGYRAKYIVQTVEKLKEKPEKYLYTLRDKEKYPTSLDVLNELKQFSGMSTFLELPEIAIHQ</sequence>
<keyword evidence="6" id="KW-0456">Lyase</keyword>
<dbReference type="Gene3D" id="1.10.340.30">
    <property type="entry name" value="Hypothetical protein, domain 2"/>
    <property type="match status" value="1"/>
</dbReference>
<dbReference type="InParanoid" id="D2V4X9"/>
<organism evidence="13">
    <name type="scientific">Naegleria gruberi</name>
    <name type="common">Amoeba</name>
    <dbReference type="NCBI Taxonomy" id="5762"/>
    <lineage>
        <taxon>Eukaryota</taxon>
        <taxon>Discoba</taxon>
        <taxon>Heterolobosea</taxon>
        <taxon>Tetramitia</taxon>
        <taxon>Eutetramitia</taxon>
        <taxon>Vahlkampfiidae</taxon>
        <taxon>Naegleria</taxon>
    </lineage>
</organism>
<dbReference type="GO" id="GO:0140078">
    <property type="term" value="F:class I DNA-(apurinic or apyrimidinic site) endonuclease activity"/>
    <property type="evidence" value="ECO:0007669"/>
    <property type="project" value="UniProtKB-EC"/>
</dbReference>
<keyword evidence="3" id="KW-0227">DNA damage</keyword>
<evidence type="ECO:0000256" key="9">
    <source>
        <dbReference type="SAM" id="MobiDB-lite"/>
    </source>
</evidence>
<feature type="compositionally biased region" description="Low complexity" evidence="9">
    <location>
        <begin position="17"/>
        <end position="33"/>
    </location>
</feature>
<dbReference type="eggNOG" id="KOG2875">
    <property type="taxonomic scope" value="Eukaryota"/>
</dbReference>
<dbReference type="GeneID" id="8860555"/>
<dbReference type="InterPro" id="IPR003265">
    <property type="entry name" value="HhH-GPD_domain"/>
</dbReference>
<dbReference type="GO" id="GO:0034039">
    <property type="term" value="F:8-oxo-7,8-dihydroguanine DNA N-glycosylase activity"/>
    <property type="evidence" value="ECO:0007669"/>
    <property type="project" value="TreeGrafter"/>
</dbReference>
<evidence type="ECO:0000259" key="10">
    <source>
        <dbReference type="Pfam" id="PF00730"/>
    </source>
</evidence>
<evidence type="ECO:0000256" key="2">
    <source>
        <dbReference type="ARBA" id="ARBA00012720"/>
    </source>
</evidence>
<dbReference type="VEuPathDB" id="AmoebaDB:NAEGRDRAFT_63944"/>
<keyword evidence="5" id="KW-0234">DNA repair</keyword>
<feature type="domain" description="8-oxoguanine DNA glycosylase N-terminal" evidence="11">
    <location>
        <begin position="31"/>
        <end position="91"/>
    </location>
</feature>
<dbReference type="AlphaFoldDB" id="D2V4X9"/>
<feature type="domain" description="HhH-GPD" evidence="10">
    <location>
        <begin position="93"/>
        <end position="182"/>
    </location>
</feature>
<keyword evidence="4" id="KW-0378">Hydrolase</keyword>
<dbReference type="GO" id="GO:0006289">
    <property type="term" value="P:nucleotide-excision repair"/>
    <property type="evidence" value="ECO:0007669"/>
    <property type="project" value="InterPro"/>
</dbReference>
<dbReference type="EC" id="4.2.99.18" evidence="2"/>
<dbReference type="Proteomes" id="UP000006671">
    <property type="component" value="Unassembled WGS sequence"/>
</dbReference>
<comment type="similarity">
    <text evidence="1">Belongs to the type-1 OGG1 family.</text>
</comment>
<dbReference type="SUPFAM" id="SSF48150">
    <property type="entry name" value="DNA-glycosylase"/>
    <property type="match status" value="1"/>
</dbReference>
<evidence type="ECO:0000313" key="12">
    <source>
        <dbReference type="EMBL" id="EFC48010.1"/>
    </source>
</evidence>
<dbReference type="GO" id="GO:0006285">
    <property type="term" value="P:base-excision repair, AP site formation"/>
    <property type="evidence" value="ECO:0007669"/>
    <property type="project" value="TreeGrafter"/>
</dbReference>
<dbReference type="Pfam" id="PF07934">
    <property type="entry name" value="OGG_N"/>
    <property type="match status" value="1"/>
</dbReference>
<feature type="region of interest" description="Disordered" evidence="9">
    <location>
        <begin position="15"/>
        <end position="37"/>
    </location>
</feature>
<protein>
    <recommendedName>
        <fullName evidence="2">DNA-(apurinic or apyrimidinic site) lyase</fullName>
        <ecNumber evidence="2">4.2.99.18</ecNumber>
    </recommendedName>
</protein>
<dbReference type="EMBL" id="GG738852">
    <property type="protein sequence ID" value="EFC48010.1"/>
    <property type="molecule type" value="Genomic_DNA"/>
</dbReference>
<evidence type="ECO:0000256" key="7">
    <source>
        <dbReference type="ARBA" id="ARBA00023295"/>
    </source>
</evidence>
<accession>D2V4X9</accession>
<dbReference type="InterPro" id="IPR012904">
    <property type="entry name" value="OGG_N"/>
</dbReference>
<evidence type="ECO:0000256" key="8">
    <source>
        <dbReference type="ARBA" id="ARBA00044632"/>
    </source>
</evidence>
<evidence type="ECO:0000256" key="6">
    <source>
        <dbReference type="ARBA" id="ARBA00023239"/>
    </source>
</evidence>
<evidence type="ECO:0000313" key="13">
    <source>
        <dbReference type="Proteomes" id="UP000006671"/>
    </source>
</evidence>
<proteinExistence type="inferred from homology"/>
<dbReference type="InterPro" id="IPR052054">
    <property type="entry name" value="Oxidative_DNA_repair_enzyme"/>
</dbReference>
<gene>
    <name evidence="12" type="ORF">NAEGRDRAFT_63944</name>
</gene>
<dbReference type="InterPro" id="IPR011257">
    <property type="entry name" value="DNA_glycosylase"/>
</dbReference>
<dbReference type="STRING" id="5762.D2V4X9"/>
<dbReference type="OrthoDB" id="238681at2759"/>
<dbReference type="GO" id="GO:0005634">
    <property type="term" value="C:nucleus"/>
    <property type="evidence" value="ECO:0007669"/>
    <property type="project" value="TreeGrafter"/>
</dbReference>
<evidence type="ECO:0000256" key="3">
    <source>
        <dbReference type="ARBA" id="ARBA00022763"/>
    </source>
</evidence>